<feature type="transmembrane region" description="Helical" evidence="6">
    <location>
        <begin position="593"/>
        <end position="616"/>
    </location>
</feature>
<organism evidence="8 9">
    <name type="scientific">Williamsia herbipolensis</name>
    <dbReference type="NCBI Taxonomy" id="1603258"/>
    <lineage>
        <taxon>Bacteria</taxon>
        <taxon>Bacillati</taxon>
        <taxon>Actinomycetota</taxon>
        <taxon>Actinomycetes</taxon>
        <taxon>Mycobacteriales</taxon>
        <taxon>Nocardiaceae</taxon>
        <taxon>Williamsia</taxon>
    </lineage>
</organism>
<keyword evidence="2" id="KW-1003">Cell membrane</keyword>
<dbReference type="EMBL" id="CP108021">
    <property type="protein sequence ID" value="WUM19920.1"/>
    <property type="molecule type" value="Genomic_DNA"/>
</dbReference>
<keyword evidence="3 6" id="KW-0812">Transmembrane</keyword>
<sequence length="742" mass="78528">MVDTAQQPEERQGRASTGRAPIGQRWGEFVARHRHRVIVVGLLLALGSAALYPALQSKLVGVDFSVSGTDSSRSDALLAKHFADYGTEQLAVTFSSTTATTADPAFRSRVTAVVDDLRTSPDVVSVVDPYQTQGFAPQISRDKTAAVALVGVRGDASQRIGVAERLQERLDGTSRDGITVAMTGYSPMTVDLTRVESADATHAESVGIPLALLVLVVALGGLVAGLIPLICTGFGLLIAFGVIALLANVMTFDILVTTVASMIGLGLGIDYSLFIVSRFREELARRGVTTRGDTDAIRRSVGVAMATAGHTIAVSGLVVMIALASLTIVDVPAVRTISLVVAVTIVCVLAVAWTLLPAALAVLGPAVDRIGLPARYRPADARPTDGSSAGGSWWARWARHVMRNPWRYAVAGVLLLVICMIPIGSIRYGVDIGTAALRDQPSGPANTVLSEKFAAGTISPITTVFTGGSDGGQLSDGQAERAVEFEYGLRTDPRVSYTYSQSNDGRSLMVVIPAVAIDSTDAIELVQNIRDKAATMTAEGGPRAYVGGTTALVVDASDEISGKMPWVVVLILGFSLLYLGLVFRSVVIPVKAVVMNVLVTGAALGLTVAVFQWGWLQSVLGFTSAGYIQVYLPVTVFAVVFGLSMDYEVFLIGRMREVFRRDGDSDAAVVDGIEHTARPITAAAAIMVVVFGAFLSADVLELKQFGFALAVAVIFDAILVRMMLVPAMMTLFGSRNWWPGHR</sequence>
<dbReference type="PROSITE" id="PS50156">
    <property type="entry name" value="SSD"/>
    <property type="match status" value="1"/>
</dbReference>
<evidence type="ECO:0000256" key="1">
    <source>
        <dbReference type="ARBA" id="ARBA00004651"/>
    </source>
</evidence>
<dbReference type="Gene3D" id="1.20.1640.10">
    <property type="entry name" value="Multidrug efflux transporter AcrB transmembrane domain"/>
    <property type="match status" value="2"/>
</dbReference>
<keyword evidence="5 6" id="KW-0472">Membrane</keyword>
<feature type="transmembrane region" description="Helical" evidence="6">
    <location>
        <begin position="706"/>
        <end position="732"/>
    </location>
</feature>
<keyword evidence="4 6" id="KW-1133">Transmembrane helix</keyword>
<dbReference type="Proteomes" id="UP001432128">
    <property type="component" value="Chromosome"/>
</dbReference>
<dbReference type="InterPro" id="IPR050545">
    <property type="entry name" value="Mycobact_MmpL"/>
</dbReference>
<proteinExistence type="predicted"/>
<evidence type="ECO:0000259" key="7">
    <source>
        <dbReference type="PROSITE" id="PS50156"/>
    </source>
</evidence>
<feature type="transmembrane region" description="Helical" evidence="6">
    <location>
        <begin position="564"/>
        <end position="581"/>
    </location>
</feature>
<name>A0AAU4K1J1_9NOCA</name>
<feature type="transmembrane region" description="Helical" evidence="6">
    <location>
        <begin position="300"/>
        <end position="325"/>
    </location>
</feature>
<evidence type="ECO:0000313" key="8">
    <source>
        <dbReference type="EMBL" id="WUM19920.1"/>
    </source>
</evidence>
<feature type="transmembrane region" description="Helical" evidence="6">
    <location>
        <begin position="406"/>
        <end position="430"/>
    </location>
</feature>
<accession>A0AAU4K1J1</accession>
<feature type="transmembrane region" description="Helical" evidence="6">
    <location>
        <begin position="337"/>
        <end position="367"/>
    </location>
</feature>
<dbReference type="InterPro" id="IPR000731">
    <property type="entry name" value="SSD"/>
</dbReference>
<dbReference type="GO" id="GO:0005886">
    <property type="term" value="C:plasma membrane"/>
    <property type="evidence" value="ECO:0007669"/>
    <property type="project" value="UniProtKB-SubCell"/>
</dbReference>
<feature type="transmembrane region" description="Helical" evidence="6">
    <location>
        <begin position="628"/>
        <end position="651"/>
    </location>
</feature>
<feature type="transmembrane region" description="Helical" evidence="6">
    <location>
        <begin position="37"/>
        <end position="55"/>
    </location>
</feature>
<dbReference type="InterPro" id="IPR004869">
    <property type="entry name" value="MMPL_dom"/>
</dbReference>
<protein>
    <submittedName>
        <fullName evidence="8">MMPL family transporter</fullName>
    </submittedName>
</protein>
<gene>
    <name evidence="8" type="ORF">OG579_19860</name>
</gene>
<dbReference type="Pfam" id="PF03176">
    <property type="entry name" value="MMPL"/>
    <property type="match status" value="2"/>
</dbReference>
<evidence type="ECO:0000256" key="4">
    <source>
        <dbReference type="ARBA" id="ARBA00022989"/>
    </source>
</evidence>
<feature type="transmembrane region" description="Helical" evidence="6">
    <location>
        <begin position="206"/>
        <end position="227"/>
    </location>
</feature>
<feature type="transmembrane region" description="Helical" evidence="6">
    <location>
        <begin position="234"/>
        <end position="252"/>
    </location>
</feature>
<comment type="subcellular location">
    <subcellularLocation>
        <location evidence="1">Cell membrane</location>
        <topology evidence="1">Multi-pass membrane protein</topology>
    </subcellularLocation>
</comment>
<dbReference type="PANTHER" id="PTHR33406">
    <property type="entry name" value="MEMBRANE PROTEIN MJ1562-RELATED"/>
    <property type="match status" value="1"/>
</dbReference>
<dbReference type="PANTHER" id="PTHR33406:SF13">
    <property type="entry name" value="MEMBRANE PROTEIN YDFJ"/>
    <property type="match status" value="1"/>
</dbReference>
<feature type="transmembrane region" description="Helical" evidence="6">
    <location>
        <begin position="258"/>
        <end position="279"/>
    </location>
</feature>
<evidence type="ECO:0000256" key="6">
    <source>
        <dbReference type="SAM" id="Phobius"/>
    </source>
</evidence>
<evidence type="ECO:0000313" key="9">
    <source>
        <dbReference type="Proteomes" id="UP001432128"/>
    </source>
</evidence>
<dbReference type="KEGG" id="whr:OG579_19860"/>
<dbReference type="RefSeq" id="WP_328857351.1">
    <property type="nucleotide sequence ID" value="NZ_CP108021.1"/>
</dbReference>
<evidence type="ECO:0000256" key="2">
    <source>
        <dbReference type="ARBA" id="ARBA00022475"/>
    </source>
</evidence>
<evidence type="ECO:0000256" key="5">
    <source>
        <dbReference type="ARBA" id="ARBA00023136"/>
    </source>
</evidence>
<feature type="domain" description="SSD" evidence="7">
    <location>
        <begin position="225"/>
        <end position="362"/>
    </location>
</feature>
<dbReference type="AlphaFoldDB" id="A0AAU4K1J1"/>
<reference evidence="8 9" key="1">
    <citation type="submission" date="2022-10" db="EMBL/GenBank/DDBJ databases">
        <title>The complete genomes of actinobacterial strains from the NBC collection.</title>
        <authorList>
            <person name="Joergensen T.S."/>
            <person name="Alvarez Arevalo M."/>
            <person name="Sterndorff E.B."/>
            <person name="Faurdal D."/>
            <person name="Vuksanovic O."/>
            <person name="Mourched A.-S."/>
            <person name="Charusanti P."/>
            <person name="Shaw S."/>
            <person name="Blin K."/>
            <person name="Weber T."/>
        </authorList>
    </citation>
    <scope>NUCLEOTIDE SEQUENCE [LARGE SCALE GENOMIC DNA]</scope>
    <source>
        <strain evidence="8 9">NBC_00319</strain>
    </source>
</reference>
<keyword evidence="9" id="KW-1185">Reference proteome</keyword>
<feature type="transmembrane region" description="Helical" evidence="6">
    <location>
        <begin position="680"/>
        <end position="700"/>
    </location>
</feature>
<dbReference type="SUPFAM" id="SSF82866">
    <property type="entry name" value="Multidrug efflux transporter AcrB transmembrane domain"/>
    <property type="match status" value="2"/>
</dbReference>
<evidence type="ECO:0000256" key="3">
    <source>
        <dbReference type="ARBA" id="ARBA00022692"/>
    </source>
</evidence>